<evidence type="ECO:0000313" key="10">
    <source>
        <dbReference type="Proteomes" id="UP001601992"/>
    </source>
</evidence>
<dbReference type="PANTHER" id="PTHR42718">
    <property type="entry name" value="MAJOR FACILITATOR SUPERFAMILY MULTIDRUG TRANSPORTER MFSC"/>
    <property type="match status" value="1"/>
</dbReference>
<dbReference type="CDD" id="cd17321">
    <property type="entry name" value="MFS_MMR_MDR_like"/>
    <property type="match status" value="1"/>
</dbReference>
<keyword evidence="6 7" id="KW-0472">Membrane</keyword>
<dbReference type="InterPro" id="IPR036259">
    <property type="entry name" value="MFS_trans_sf"/>
</dbReference>
<dbReference type="SUPFAM" id="SSF103473">
    <property type="entry name" value="MFS general substrate transporter"/>
    <property type="match status" value="1"/>
</dbReference>
<evidence type="ECO:0000256" key="7">
    <source>
        <dbReference type="SAM" id="Phobius"/>
    </source>
</evidence>
<feature type="transmembrane region" description="Helical" evidence="7">
    <location>
        <begin position="329"/>
        <end position="347"/>
    </location>
</feature>
<feature type="transmembrane region" description="Helical" evidence="7">
    <location>
        <begin position="46"/>
        <end position="63"/>
    </location>
</feature>
<feature type="transmembrane region" description="Helical" evidence="7">
    <location>
        <begin position="353"/>
        <end position="374"/>
    </location>
</feature>
<feature type="transmembrane region" description="Helical" evidence="7">
    <location>
        <begin position="166"/>
        <end position="186"/>
    </location>
</feature>
<evidence type="ECO:0000256" key="1">
    <source>
        <dbReference type="ARBA" id="ARBA00004651"/>
    </source>
</evidence>
<name>A0ABW6RVT2_9NOCA</name>
<evidence type="ECO:0000256" key="6">
    <source>
        <dbReference type="ARBA" id="ARBA00023136"/>
    </source>
</evidence>
<keyword evidence="3" id="KW-1003">Cell membrane</keyword>
<proteinExistence type="predicted"/>
<gene>
    <name evidence="9" type="ORF">ACFYXQ_10230</name>
</gene>
<feature type="transmembrane region" description="Helical" evidence="7">
    <location>
        <begin position="198"/>
        <end position="216"/>
    </location>
</feature>
<dbReference type="Gene3D" id="1.20.1250.20">
    <property type="entry name" value="MFS general substrate transporter like domains"/>
    <property type="match status" value="1"/>
</dbReference>
<dbReference type="PRINTS" id="PR01036">
    <property type="entry name" value="TCRTETB"/>
</dbReference>
<evidence type="ECO:0000256" key="2">
    <source>
        <dbReference type="ARBA" id="ARBA00022448"/>
    </source>
</evidence>
<evidence type="ECO:0000256" key="4">
    <source>
        <dbReference type="ARBA" id="ARBA00022692"/>
    </source>
</evidence>
<feature type="transmembrane region" description="Helical" evidence="7">
    <location>
        <begin position="133"/>
        <end position="154"/>
    </location>
</feature>
<feature type="transmembrane region" description="Helical" evidence="7">
    <location>
        <begin position="105"/>
        <end position="126"/>
    </location>
</feature>
<dbReference type="NCBIfam" id="TIGR00711">
    <property type="entry name" value="efflux_EmrB"/>
    <property type="match status" value="1"/>
</dbReference>
<accession>A0ABW6RVT2</accession>
<dbReference type="PANTHER" id="PTHR42718:SF42">
    <property type="entry name" value="EXPORT PROTEIN"/>
    <property type="match status" value="1"/>
</dbReference>
<evidence type="ECO:0000256" key="3">
    <source>
        <dbReference type="ARBA" id="ARBA00022475"/>
    </source>
</evidence>
<organism evidence="9 10">
    <name type="scientific">Nocardia jiangxiensis</name>
    <dbReference type="NCBI Taxonomy" id="282685"/>
    <lineage>
        <taxon>Bacteria</taxon>
        <taxon>Bacillati</taxon>
        <taxon>Actinomycetota</taxon>
        <taxon>Actinomycetes</taxon>
        <taxon>Mycobacteriales</taxon>
        <taxon>Nocardiaceae</taxon>
        <taxon>Nocardia</taxon>
    </lineage>
</organism>
<comment type="subcellular location">
    <subcellularLocation>
        <location evidence="1">Cell membrane</location>
        <topology evidence="1">Multi-pass membrane protein</topology>
    </subcellularLocation>
</comment>
<dbReference type="InterPro" id="IPR004638">
    <property type="entry name" value="EmrB-like"/>
</dbReference>
<feature type="domain" description="Major facilitator superfamily (MFS) profile" evidence="8">
    <location>
        <begin position="10"/>
        <end position="503"/>
    </location>
</feature>
<feature type="transmembrane region" description="Helical" evidence="7">
    <location>
        <begin position="477"/>
        <end position="501"/>
    </location>
</feature>
<keyword evidence="2" id="KW-0813">Transport</keyword>
<feature type="transmembrane region" description="Helical" evidence="7">
    <location>
        <begin position="75"/>
        <end position="93"/>
    </location>
</feature>
<protein>
    <submittedName>
        <fullName evidence="9">MFS transporter</fullName>
    </submittedName>
</protein>
<dbReference type="PROSITE" id="PS50850">
    <property type="entry name" value="MFS"/>
    <property type="match status" value="1"/>
</dbReference>
<dbReference type="InterPro" id="IPR011701">
    <property type="entry name" value="MFS"/>
</dbReference>
<dbReference type="RefSeq" id="WP_051194081.1">
    <property type="nucleotide sequence ID" value="NZ_JBIAQY010000003.1"/>
</dbReference>
<feature type="transmembrane region" description="Helical" evidence="7">
    <location>
        <begin position="301"/>
        <end position="322"/>
    </location>
</feature>
<sequence>MNSLRSKPLILTALLAASFLINLDTTLVNVALPTLTRELGADTAQLQWVVDAYNLVFAALLLTSGSLSDRFGRKGMLLAGLVVFGAASFIGGYSNSPGELIAARAVMGLGAAMTFPATLSLLTGVFTGRKERALAIGLWGATGGMAIALGPIVGGYLLEHFSWSSIFYTLGPVSLTVIATAAAFVPRSKSVTAHRLDFPGLVLSGGFMAVLVYTVIEAPNRGWTAPASVLGYAGAALLAIAFVLAERRADQPMLDVRLFANLRFSAASASVTVGFFTLFGFIFLMTQYFQFIRTYGPLSTGVHLLPVAVSVAVGSAVGTRLAITIGTKAIVTVGLVLQAGFYFWVATGMTPTFPYGVIAIQMVVYGLGMGLTIAPATESIMGAVPAHQAGVGSAINDSTRLLGGTLGVAVIGSVYASLYGSRLDTGLPKALPSALADLTHQSVGMAYGVAARLAADGRGAAADAVRRAATDAFDHGLSIGCVVAGAVAAVGALLAVAFLPAQPPQRPQTRHRSAHSETVGQ</sequence>
<comment type="caution">
    <text evidence="9">The sequence shown here is derived from an EMBL/GenBank/DDBJ whole genome shotgun (WGS) entry which is preliminary data.</text>
</comment>
<keyword evidence="5 7" id="KW-1133">Transmembrane helix</keyword>
<dbReference type="Gene3D" id="1.20.1720.10">
    <property type="entry name" value="Multidrug resistance protein D"/>
    <property type="match status" value="1"/>
</dbReference>
<dbReference type="Proteomes" id="UP001601992">
    <property type="component" value="Unassembled WGS sequence"/>
</dbReference>
<reference evidence="9 10" key="1">
    <citation type="submission" date="2024-10" db="EMBL/GenBank/DDBJ databases">
        <title>The Natural Products Discovery Center: Release of the First 8490 Sequenced Strains for Exploring Actinobacteria Biosynthetic Diversity.</title>
        <authorList>
            <person name="Kalkreuter E."/>
            <person name="Kautsar S.A."/>
            <person name="Yang D."/>
            <person name="Bader C.D."/>
            <person name="Teijaro C.N."/>
            <person name="Fluegel L."/>
            <person name="Davis C.M."/>
            <person name="Simpson J.R."/>
            <person name="Lauterbach L."/>
            <person name="Steele A.D."/>
            <person name="Gui C."/>
            <person name="Meng S."/>
            <person name="Li G."/>
            <person name="Viehrig K."/>
            <person name="Ye F."/>
            <person name="Su P."/>
            <person name="Kiefer A.F."/>
            <person name="Nichols A."/>
            <person name="Cepeda A.J."/>
            <person name="Yan W."/>
            <person name="Fan B."/>
            <person name="Jiang Y."/>
            <person name="Adhikari A."/>
            <person name="Zheng C.-J."/>
            <person name="Schuster L."/>
            <person name="Cowan T.M."/>
            <person name="Smanski M.J."/>
            <person name="Chevrette M.G."/>
            <person name="De Carvalho L.P.S."/>
            <person name="Shen B."/>
        </authorList>
    </citation>
    <scope>NUCLEOTIDE SEQUENCE [LARGE SCALE GENOMIC DNA]</scope>
    <source>
        <strain evidence="9 10">NPDC002593</strain>
    </source>
</reference>
<evidence type="ECO:0000259" key="8">
    <source>
        <dbReference type="PROSITE" id="PS50850"/>
    </source>
</evidence>
<feature type="transmembrane region" description="Helical" evidence="7">
    <location>
        <begin position="266"/>
        <end position="289"/>
    </location>
</feature>
<dbReference type="EMBL" id="JBIAQY010000003">
    <property type="protein sequence ID" value="MFF3568140.1"/>
    <property type="molecule type" value="Genomic_DNA"/>
</dbReference>
<keyword evidence="10" id="KW-1185">Reference proteome</keyword>
<dbReference type="InterPro" id="IPR020846">
    <property type="entry name" value="MFS_dom"/>
</dbReference>
<feature type="transmembrane region" description="Helical" evidence="7">
    <location>
        <begin position="401"/>
        <end position="419"/>
    </location>
</feature>
<dbReference type="Pfam" id="PF07690">
    <property type="entry name" value="MFS_1"/>
    <property type="match status" value="1"/>
</dbReference>
<evidence type="ECO:0000313" key="9">
    <source>
        <dbReference type="EMBL" id="MFF3568140.1"/>
    </source>
</evidence>
<feature type="transmembrane region" description="Helical" evidence="7">
    <location>
        <begin position="222"/>
        <end position="245"/>
    </location>
</feature>
<evidence type="ECO:0000256" key="5">
    <source>
        <dbReference type="ARBA" id="ARBA00022989"/>
    </source>
</evidence>
<keyword evidence="4 7" id="KW-0812">Transmembrane</keyword>